<comment type="caution">
    <text evidence="2">The sequence shown here is derived from an EMBL/GenBank/DDBJ whole genome shotgun (WGS) entry which is preliminary data.</text>
</comment>
<dbReference type="AlphaFoldDB" id="A0A9W9GMT5"/>
<dbReference type="Proteomes" id="UP001149079">
    <property type="component" value="Unassembled WGS sequence"/>
</dbReference>
<reference evidence="2" key="1">
    <citation type="submission" date="2022-11" db="EMBL/GenBank/DDBJ databases">
        <authorList>
            <person name="Petersen C."/>
        </authorList>
    </citation>
    <scope>NUCLEOTIDE SEQUENCE</scope>
    <source>
        <strain evidence="2">IBT 22155</strain>
    </source>
</reference>
<name>A0A9W9GMT5_9EURO</name>
<evidence type="ECO:0000313" key="2">
    <source>
        <dbReference type="EMBL" id="KAJ5124342.1"/>
    </source>
</evidence>
<dbReference type="GeneID" id="81408081"/>
<evidence type="ECO:0000256" key="1">
    <source>
        <dbReference type="SAM" id="MobiDB-lite"/>
    </source>
</evidence>
<evidence type="ECO:0000313" key="3">
    <source>
        <dbReference type="Proteomes" id="UP001149079"/>
    </source>
</evidence>
<sequence length="91" mass="10745">MFVRIRNPWLPNNHQAKREKKPNLSKIARQCRVSRRTLYNRMKKGVRPRPTRATIDESVPETDQSVETRMIKACERLNARQILTSAKFTSH</sequence>
<dbReference type="OrthoDB" id="4324149at2759"/>
<dbReference type="EMBL" id="JAPQKL010000006">
    <property type="protein sequence ID" value="KAJ5124342.1"/>
    <property type="molecule type" value="Genomic_DNA"/>
</dbReference>
<feature type="region of interest" description="Disordered" evidence="1">
    <location>
        <begin position="43"/>
        <end position="63"/>
    </location>
</feature>
<reference evidence="2" key="2">
    <citation type="journal article" date="2023" name="IMA Fungus">
        <title>Comparative genomic study of the Penicillium genus elucidates a diverse pangenome and 15 lateral gene transfer events.</title>
        <authorList>
            <person name="Petersen C."/>
            <person name="Sorensen T."/>
            <person name="Nielsen M.R."/>
            <person name="Sondergaard T.E."/>
            <person name="Sorensen J.L."/>
            <person name="Fitzpatrick D.A."/>
            <person name="Frisvad J.C."/>
            <person name="Nielsen K.L."/>
        </authorList>
    </citation>
    <scope>NUCLEOTIDE SEQUENCE</scope>
    <source>
        <strain evidence="2">IBT 22155</strain>
    </source>
</reference>
<keyword evidence="3" id="KW-1185">Reference proteome</keyword>
<accession>A0A9W9GMT5</accession>
<organism evidence="2 3">
    <name type="scientific">Penicillium bovifimosum</name>
    <dbReference type="NCBI Taxonomy" id="126998"/>
    <lineage>
        <taxon>Eukaryota</taxon>
        <taxon>Fungi</taxon>
        <taxon>Dikarya</taxon>
        <taxon>Ascomycota</taxon>
        <taxon>Pezizomycotina</taxon>
        <taxon>Eurotiomycetes</taxon>
        <taxon>Eurotiomycetidae</taxon>
        <taxon>Eurotiales</taxon>
        <taxon>Aspergillaceae</taxon>
        <taxon>Penicillium</taxon>
    </lineage>
</organism>
<dbReference type="RefSeq" id="XP_056518741.1">
    <property type="nucleotide sequence ID" value="XM_056668911.1"/>
</dbReference>
<protein>
    <submittedName>
        <fullName evidence="2">Uncharacterized protein</fullName>
    </submittedName>
</protein>
<gene>
    <name evidence="2" type="ORF">N7515_008167</name>
</gene>
<proteinExistence type="predicted"/>